<dbReference type="InterPro" id="IPR013783">
    <property type="entry name" value="Ig-like_fold"/>
</dbReference>
<keyword evidence="4" id="KW-0732">Signal</keyword>
<keyword evidence="3" id="KW-0472">Membrane</keyword>
<dbReference type="PANTHER" id="PTHR45889:SF8">
    <property type="entry name" value="IG-LIKE DOMAIN-CONTAINING PROTEIN"/>
    <property type="match status" value="1"/>
</dbReference>
<reference evidence="6 7" key="1">
    <citation type="submission" date="2024-02" db="EMBL/GenBank/DDBJ databases">
        <authorList>
            <person name="Daric V."/>
            <person name="Darras S."/>
        </authorList>
    </citation>
    <scope>NUCLEOTIDE SEQUENCE [LARGE SCALE GENOMIC DNA]</scope>
</reference>
<proteinExistence type="predicted"/>
<organism evidence="6 7">
    <name type="scientific">Clavelina lepadiformis</name>
    <name type="common">Light-bulb sea squirt</name>
    <name type="synonym">Ascidia lepadiformis</name>
    <dbReference type="NCBI Taxonomy" id="159417"/>
    <lineage>
        <taxon>Eukaryota</taxon>
        <taxon>Metazoa</taxon>
        <taxon>Chordata</taxon>
        <taxon>Tunicata</taxon>
        <taxon>Ascidiacea</taxon>
        <taxon>Aplousobranchia</taxon>
        <taxon>Clavelinidae</taxon>
        <taxon>Clavelina</taxon>
    </lineage>
</organism>
<dbReference type="InterPro" id="IPR007110">
    <property type="entry name" value="Ig-like_dom"/>
</dbReference>
<evidence type="ECO:0000313" key="7">
    <source>
        <dbReference type="Proteomes" id="UP001642483"/>
    </source>
</evidence>
<protein>
    <recommendedName>
        <fullName evidence="5">Ig-like domain-containing protein</fullName>
    </recommendedName>
</protein>
<keyword evidence="1" id="KW-1015">Disulfide bond</keyword>
<dbReference type="InterPro" id="IPR013162">
    <property type="entry name" value="CD80_C2-set"/>
</dbReference>
<feature type="domain" description="Ig-like" evidence="5">
    <location>
        <begin position="242"/>
        <end position="346"/>
    </location>
</feature>
<evidence type="ECO:0000256" key="2">
    <source>
        <dbReference type="SAM" id="MobiDB-lite"/>
    </source>
</evidence>
<feature type="region of interest" description="Disordered" evidence="2">
    <location>
        <begin position="418"/>
        <end position="453"/>
    </location>
</feature>
<comment type="caution">
    <text evidence="6">The sequence shown here is derived from an EMBL/GenBank/DDBJ whole genome shotgun (WGS) entry which is preliminary data.</text>
</comment>
<feature type="compositionally biased region" description="Basic and acidic residues" evidence="2">
    <location>
        <begin position="435"/>
        <end position="453"/>
    </location>
</feature>
<feature type="domain" description="Ig-like" evidence="5">
    <location>
        <begin position="139"/>
        <end position="223"/>
    </location>
</feature>
<dbReference type="Pfam" id="PF08205">
    <property type="entry name" value="C2-set_2"/>
    <property type="match status" value="1"/>
</dbReference>
<dbReference type="PROSITE" id="PS50835">
    <property type="entry name" value="IG_LIKE"/>
    <property type="match status" value="3"/>
</dbReference>
<feature type="signal peptide" evidence="4">
    <location>
        <begin position="1"/>
        <end position="19"/>
    </location>
</feature>
<feature type="transmembrane region" description="Helical" evidence="3">
    <location>
        <begin position="378"/>
        <end position="400"/>
    </location>
</feature>
<feature type="chain" id="PRO_5045157163" description="Ig-like domain-containing protein" evidence="4">
    <location>
        <begin position="20"/>
        <end position="453"/>
    </location>
</feature>
<feature type="domain" description="Ig-like" evidence="5">
    <location>
        <begin position="21"/>
        <end position="130"/>
    </location>
</feature>
<keyword evidence="7" id="KW-1185">Reference proteome</keyword>
<evidence type="ECO:0000256" key="1">
    <source>
        <dbReference type="ARBA" id="ARBA00023157"/>
    </source>
</evidence>
<dbReference type="EMBL" id="CAWYQH010000046">
    <property type="protein sequence ID" value="CAK8677757.1"/>
    <property type="molecule type" value="Genomic_DNA"/>
</dbReference>
<evidence type="ECO:0000256" key="4">
    <source>
        <dbReference type="SAM" id="SignalP"/>
    </source>
</evidence>
<evidence type="ECO:0000256" key="3">
    <source>
        <dbReference type="SAM" id="Phobius"/>
    </source>
</evidence>
<evidence type="ECO:0000313" key="6">
    <source>
        <dbReference type="EMBL" id="CAK8677757.1"/>
    </source>
</evidence>
<dbReference type="Proteomes" id="UP001642483">
    <property type="component" value="Unassembled WGS sequence"/>
</dbReference>
<dbReference type="InterPro" id="IPR036179">
    <property type="entry name" value="Ig-like_dom_sf"/>
</dbReference>
<name>A0ABP0FDI8_CLALP</name>
<accession>A0ABP0FDI8</accession>
<dbReference type="CDD" id="cd00096">
    <property type="entry name" value="Ig"/>
    <property type="match status" value="1"/>
</dbReference>
<gene>
    <name evidence="6" type="ORF">CVLEPA_LOCUS7754</name>
</gene>
<sequence length="453" mass="49605">MLWKGILLLFLFFEQGVLAQPTLETVSTTAVAGADPTIPAVLECHIFDPDGEIDPEAKAYYSWLSPDNTLVTFNENVLVQERLQPEIQEQDGMRISRLKIDPVQLSDQGAYTCQFSSSGITLTSNEAESSPILLVNQLPELSVERDEEQVIEGSLTRIATCHGSLSKPAPEMWFEDSNGNRIDSEDAVETKDCENGLKNSTLYLTKRFTRSDNNLRYFCKVKHVNHTVYNLDVGGVNVLYSPTATLEDESLSSVGVNIIEAGEQFSAKCLATGNPPPDVVWTFTPDPMPIDPNSTKPAPPNDGSLPNNFIILEDQVTIVTNALVTTNNGTFECGASNELGSPAAVSFKLGVFVIPTTPAPTTAETPTQPLPREAGADAAVIGGVVAVAVFILIVTVILLLRYFMSHKGEYYTHELKPSDEERPVEVSDYSDDDDFPRTESDLLGEKKRTEHFL</sequence>
<evidence type="ECO:0000259" key="5">
    <source>
        <dbReference type="PROSITE" id="PS50835"/>
    </source>
</evidence>
<dbReference type="PANTHER" id="PTHR45889">
    <property type="entry name" value="IG-LIKE DOMAIN-CONTAINING PROTEIN"/>
    <property type="match status" value="1"/>
</dbReference>
<keyword evidence="3" id="KW-1133">Transmembrane helix</keyword>
<keyword evidence="3" id="KW-0812">Transmembrane</keyword>
<dbReference type="SUPFAM" id="SSF48726">
    <property type="entry name" value="Immunoglobulin"/>
    <property type="match status" value="2"/>
</dbReference>
<dbReference type="Gene3D" id="2.60.40.10">
    <property type="entry name" value="Immunoglobulins"/>
    <property type="match status" value="3"/>
</dbReference>